<dbReference type="RefSeq" id="WP_153248964.1">
    <property type="nucleotide sequence ID" value="NZ_CP044205.1"/>
</dbReference>
<evidence type="ECO:0000313" key="2">
    <source>
        <dbReference type="EMBL" id="QFY42976.1"/>
    </source>
</evidence>
<feature type="compositionally biased region" description="Polar residues" evidence="1">
    <location>
        <begin position="272"/>
        <end position="281"/>
    </location>
</feature>
<dbReference type="InParanoid" id="A0A5Q0BML4"/>
<keyword evidence="3" id="KW-1185">Reference proteome</keyword>
<dbReference type="AlphaFoldDB" id="A0A5Q0BML4"/>
<gene>
    <name evidence="2" type="ORF">F6R98_10410</name>
</gene>
<dbReference type="Pfam" id="PF07120">
    <property type="entry name" value="DUF1376"/>
    <property type="match status" value="1"/>
</dbReference>
<evidence type="ECO:0000313" key="3">
    <source>
        <dbReference type="Proteomes" id="UP000325755"/>
    </source>
</evidence>
<dbReference type="FunCoup" id="A0A5Q0BML4">
    <property type="interactions" value="14"/>
</dbReference>
<dbReference type="InterPro" id="IPR010781">
    <property type="entry name" value="DUF1376"/>
</dbReference>
<sequence>MNYFPFHIGDYISSTRHLTWDEDCAYRRLMDVYYTTEKPLPLDERKLFRLVLASTDAQREAVSVVIEEFFTKTDGGWVNKRADSEIASMREKQSEHEIRSAHERDRMSRHRERRSEMFSALREVGVVPAWDISMKELQRLFGENCEDLSSDEPETHLKREQAVAGSLPATAIPIPTPIPTPVIKEKRVSAPPERTRAKKNLVTAINENFEPSEAVLSWYARQGYTEPIAAHVDSFVNKCKAKNYRYADWDAAFRNAITDDWARSRTRKVNESGKNPMQINSGFAEKYAGIGQTGASDER</sequence>
<accession>A0A5Q0BML4</accession>
<name>A0A5Q0BML4_9GAMM</name>
<feature type="compositionally biased region" description="Basic and acidic residues" evidence="1">
    <location>
        <begin position="88"/>
        <end position="106"/>
    </location>
</feature>
<dbReference type="OrthoDB" id="3176605at2"/>
<reference evidence="2 3" key="1">
    <citation type="submission" date="2019-09" db="EMBL/GenBank/DDBJ databases">
        <title>Ecophysiology of the spiral-shaped methanotroph Methylospira mobilis as revealed by the complete genome sequence.</title>
        <authorList>
            <person name="Oshkin I.Y."/>
            <person name="Dedysh S.N."/>
            <person name="Miroshnikov K."/>
            <person name="Danilova O.V."/>
            <person name="Hakobyan A."/>
            <person name="Liesack W."/>
        </authorList>
    </citation>
    <scope>NUCLEOTIDE SEQUENCE [LARGE SCALE GENOMIC DNA]</scope>
    <source>
        <strain evidence="2 3">Shm1</strain>
    </source>
</reference>
<proteinExistence type="predicted"/>
<dbReference type="KEGG" id="mmob:F6R98_10410"/>
<dbReference type="EMBL" id="CP044205">
    <property type="protein sequence ID" value="QFY42976.1"/>
    <property type="molecule type" value="Genomic_DNA"/>
</dbReference>
<feature type="region of interest" description="Disordered" evidence="1">
    <location>
        <begin position="88"/>
        <end position="111"/>
    </location>
</feature>
<evidence type="ECO:0000256" key="1">
    <source>
        <dbReference type="SAM" id="MobiDB-lite"/>
    </source>
</evidence>
<feature type="region of interest" description="Disordered" evidence="1">
    <location>
        <begin position="268"/>
        <end position="299"/>
    </location>
</feature>
<organism evidence="2 3">
    <name type="scientific">Candidatus Methylospira mobilis</name>
    <dbReference type="NCBI Taxonomy" id="1808979"/>
    <lineage>
        <taxon>Bacteria</taxon>
        <taxon>Pseudomonadati</taxon>
        <taxon>Pseudomonadota</taxon>
        <taxon>Gammaproteobacteria</taxon>
        <taxon>Methylococcales</taxon>
        <taxon>Methylococcaceae</taxon>
        <taxon>Candidatus Methylospira</taxon>
    </lineage>
</organism>
<dbReference type="Proteomes" id="UP000325755">
    <property type="component" value="Chromosome"/>
</dbReference>
<protein>
    <submittedName>
        <fullName evidence="2">YdaU family protein</fullName>
    </submittedName>
</protein>